<dbReference type="PROSITE" id="PS00211">
    <property type="entry name" value="ABC_TRANSPORTER_1"/>
    <property type="match status" value="1"/>
</dbReference>
<dbReference type="PROSITE" id="PS50893">
    <property type="entry name" value="ABC_TRANSPORTER_2"/>
    <property type="match status" value="1"/>
</dbReference>
<name>A0A1E5PNF7_9ACTN</name>
<dbReference type="Gene3D" id="3.40.50.300">
    <property type="entry name" value="P-loop containing nucleotide triphosphate hydrolases"/>
    <property type="match status" value="1"/>
</dbReference>
<evidence type="ECO:0000313" key="6">
    <source>
        <dbReference type="Proteomes" id="UP000095705"/>
    </source>
</evidence>
<proteinExistence type="predicted"/>
<dbReference type="RefSeq" id="WP_069919307.1">
    <property type="nucleotide sequence ID" value="NZ_MEHK01000001.1"/>
</dbReference>
<keyword evidence="6" id="KW-1185">Reference proteome</keyword>
<dbReference type="AlphaFoldDB" id="A0A1E5PNF7"/>
<evidence type="ECO:0000259" key="4">
    <source>
        <dbReference type="PROSITE" id="PS50893"/>
    </source>
</evidence>
<dbReference type="PANTHER" id="PTHR42939">
    <property type="entry name" value="ABC TRANSPORTER ATP-BINDING PROTEIN ALBC-RELATED"/>
    <property type="match status" value="1"/>
</dbReference>
<comment type="caution">
    <text evidence="5">The sequence shown here is derived from an EMBL/GenBank/DDBJ whole genome shotgun (WGS) entry which is preliminary data.</text>
</comment>
<dbReference type="InterPro" id="IPR027417">
    <property type="entry name" value="P-loop_NTPase"/>
</dbReference>
<dbReference type="InterPro" id="IPR017871">
    <property type="entry name" value="ABC_transporter-like_CS"/>
</dbReference>
<dbReference type="InterPro" id="IPR051782">
    <property type="entry name" value="ABC_Transporter_VariousFunc"/>
</dbReference>
<sequence>MSDPTAALRATRLGRAFRGHSALSDCDLELPAGRVTALVGPNGAGKSTLLQLAAGLLRPTTGRIQVFGHAPGSREARARTAFLAQEKPLHPRFTVADTLRLGRELNRGWDQALAERLVRAAGISLTARVGSLSGGNRTRVALALALGKRAELLLLDEPLADLDPVARHDVTALLMAEAAERGVTILMSSHVLSELEDVCDHVLLLKDGAVRLAGDAQELRAAHTRITGRAHPLEPDGLPHDFDRSTVVHAVTAGRQVTALVRGGSATAAAAGEEDRWISETPTLEDLLLAHLRAPRADRTEAAA</sequence>
<evidence type="ECO:0000256" key="2">
    <source>
        <dbReference type="ARBA" id="ARBA00022741"/>
    </source>
</evidence>
<evidence type="ECO:0000256" key="3">
    <source>
        <dbReference type="ARBA" id="ARBA00022840"/>
    </source>
</evidence>
<dbReference type="Proteomes" id="UP000095705">
    <property type="component" value="Unassembled WGS sequence"/>
</dbReference>
<evidence type="ECO:0000256" key="1">
    <source>
        <dbReference type="ARBA" id="ARBA00022448"/>
    </source>
</evidence>
<dbReference type="GO" id="GO:0005524">
    <property type="term" value="F:ATP binding"/>
    <property type="evidence" value="ECO:0007669"/>
    <property type="project" value="UniProtKB-KW"/>
</dbReference>
<dbReference type="SMART" id="SM00382">
    <property type="entry name" value="AAA"/>
    <property type="match status" value="1"/>
</dbReference>
<dbReference type="GO" id="GO:0016887">
    <property type="term" value="F:ATP hydrolysis activity"/>
    <property type="evidence" value="ECO:0007669"/>
    <property type="project" value="InterPro"/>
</dbReference>
<keyword evidence="3 5" id="KW-0067">ATP-binding</keyword>
<evidence type="ECO:0000313" key="5">
    <source>
        <dbReference type="EMBL" id="OEJ31088.1"/>
    </source>
</evidence>
<keyword evidence="2" id="KW-0547">Nucleotide-binding</keyword>
<dbReference type="InterPro" id="IPR003439">
    <property type="entry name" value="ABC_transporter-like_ATP-bd"/>
</dbReference>
<dbReference type="EMBL" id="MEHK01000001">
    <property type="protein sequence ID" value="OEJ31088.1"/>
    <property type="molecule type" value="Genomic_DNA"/>
</dbReference>
<keyword evidence="1" id="KW-0813">Transport</keyword>
<dbReference type="SUPFAM" id="SSF52540">
    <property type="entry name" value="P-loop containing nucleoside triphosphate hydrolases"/>
    <property type="match status" value="1"/>
</dbReference>
<protein>
    <submittedName>
        <fullName evidence="5">ABC transporter ATP-binding protein</fullName>
    </submittedName>
</protein>
<dbReference type="CDD" id="cd03230">
    <property type="entry name" value="ABC_DR_subfamily_A"/>
    <property type="match status" value="1"/>
</dbReference>
<organism evidence="5 6">
    <name type="scientific">Streptomyces subrutilus</name>
    <dbReference type="NCBI Taxonomy" id="36818"/>
    <lineage>
        <taxon>Bacteria</taxon>
        <taxon>Bacillati</taxon>
        <taxon>Actinomycetota</taxon>
        <taxon>Actinomycetes</taxon>
        <taxon>Kitasatosporales</taxon>
        <taxon>Streptomycetaceae</taxon>
        <taxon>Streptomyces</taxon>
    </lineage>
</organism>
<reference evidence="5 6" key="1">
    <citation type="submission" date="2016-08" db="EMBL/GenBank/DDBJ databases">
        <title>The complete genome of Streptomyces subrutilus 10-1-1.</title>
        <authorList>
            <person name="Chen X."/>
        </authorList>
    </citation>
    <scope>NUCLEOTIDE SEQUENCE [LARGE SCALE GENOMIC DNA]</scope>
    <source>
        <strain evidence="5 6">10-1-1</strain>
    </source>
</reference>
<dbReference type="Pfam" id="PF00005">
    <property type="entry name" value="ABC_tran"/>
    <property type="match status" value="1"/>
</dbReference>
<dbReference type="InterPro" id="IPR003593">
    <property type="entry name" value="AAA+_ATPase"/>
</dbReference>
<dbReference type="STRING" id="36818.BGK67_06780"/>
<dbReference type="PANTHER" id="PTHR42939:SF1">
    <property type="entry name" value="ABC TRANSPORTER ATP-BINDING PROTEIN ALBC-RELATED"/>
    <property type="match status" value="1"/>
</dbReference>
<feature type="domain" description="ABC transporter" evidence="4">
    <location>
        <begin position="8"/>
        <end position="232"/>
    </location>
</feature>
<dbReference type="OrthoDB" id="9804819at2"/>
<accession>A0A1E5PNF7</accession>
<gene>
    <name evidence="5" type="ORF">BGK67_06780</name>
</gene>